<name>D9WGZ8_9ACTN</name>
<dbReference type="Proteomes" id="UP000003963">
    <property type="component" value="Unassembled WGS sequence"/>
</dbReference>
<sequence length="85" mass="8758">MRTVAGLLVTTGWGQLRARPTADSLAEARRSGLGTGATLLVADVISVPAGRARRAHGLDAVVEAGWLLAWWACPSPGADAGRRPA</sequence>
<organism evidence="1 2">
    <name type="scientific">Streptomyces himastatinicus ATCC 53653</name>
    <dbReference type="NCBI Taxonomy" id="457427"/>
    <lineage>
        <taxon>Bacteria</taxon>
        <taxon>Bacillati</taxon>
        <taxon>Actinomycetota</taxon>
        <taxon>Actinomycetes</taxon>
        <taxon>Kitasatosporales</taxon>
        <taxon>Streptomycetaceae</taxon>
        <taxon>Streptomyces</taxon>
        <taxon>Streptomyces violaceusniger group</taxon>
    </lineage>
</organism>
<dbReference type="HOGENOM" id="CLU_2511272_0_0_11"/>
<evidence type="ECO:0000313" key="2">
    <source>
        <dbReference type="Proteomes" id="UP000003963"/>
    </source>
</evidence>
<dbReference type="EMBL" id="GG657754">
    <property type="protein sequence ID" value="EFL27478.1"/>
    <property type="molecule type" value="Genomic_DNA"/>
</dbReference>
<keyword evidence="2" id="KW-1185">Reference proteome</keyword>
<dbReference type="AlphaFoldDB" id="D9WGZ8"/>
<proteinExistence type="predicted"/>
<gene>
    <name evidence="1" type="ORF">SSOG_07192</name>
</gene>
<evidence type="ECO:0000313" key="1">
    <source>
        <dbReference type="EMBL" id="EFL27478.1"/>
    </source>
</evidence>
<reference evidence="1 2" key="1">
    <citation type="submission" date="2009-02" db="EMBL/GenBank/DDBJ databases">
        <title>Annotation of Streptomyces hygroscopicus strain ATCC 53653.</title>
        <authorList>
            <consortium name="The Broad Institute Genome Sequencing Platform"/>
            <consortium name="Broad Institute Microbial Sequencing Center"/>
            <person name="Fischbach M."/>
            <person name="Godfrey P."/>
            <person name="Ward D."/>
            <person name="Young S."/>
            <person name="Zeng Q."/>
            <person name="Koehrsen M."/>
            <person name="Alvarado L."/>
            <person name="Berlin A.M."/>
            <person name="Bochicchio J."/>
            <person name="Borenstein D."/>
            <person name="Chapman S.B."/>
            <person name="Chen Z."/>
            <person name="Engels R."/>
            <person name="Freedman E."/>
            <person name="Gellesch M."/>
            <person name="Goldberg J."/>
            <person name="Griggs A."/>
            <person name="Gujja S."/>
            <person name="Heilman E.R."/>
            <person name="Heiman D.I."/>
            <person name="Hepburn T.A."/>
            <person name="Howarth C."/>
            <person name="Jen D."/>
            <person name="Larson L."/>
            <person name="Lewis B."/>
            <person name="Mehta T."/>
            <person name="Park D."/>
            <person name="Pearson M."/>
            <person name="Richards J."/>
            <person name="Roberts A."/>
            <person name="Saif S."/>
            <person name="Shea T.D."/>
            <person name="Shenoy N."/>
            <person name="Sisk P."/>
            <person name="Stolte C."/>
            <person name="Sykes S.N."/>
            <person name="Thomson T."/>
            <person name="Walk T."/>
            <person name="White J."/>
            <person name="Yandava C."/>
            <person name="Straight P."/>
            <person name="Clardy J."/>
            <person name="Hung D."/>
            <person name="Kolter R."/>
            <person name="Mekalanos J."/>
            <person name="Walker S."/>
            <person name="Walsh C.T."/>
            <person name="Wieland-Brown L.C."/>
            <person name="Haas B."/>
            <person name="Nusbaum C."/>
            <person name="Birren B."/>
        </authorList>
    </citation>
    <scope>NUCLEOTIDE SEQUENCE [LARGE SCALE GENOMIC DNA]</scope>
    <source>
        <strain evidence="1 2">ATCC 53653</strain>
    </source>
</reference>
<accession>D9WGZ8</accession>
<protein>
    <submittedName>
        <fullName evidence="1">Uncharacterized protein</fullName>
    </submittedName>
</protein>